<gene>
    <name evidence="1" type="ORF">HGRIS_001653</name>
</gene>
<protein>
    <submittedName>
        <fullName evidence="1">Uncharacterized protein</fullName>
    </submittedName>
</protein>
<dbReference type="PANTHER" id="PTHR23409">
    <property type="entry name" value="RIBONUCLEOSIDE-DIPHOSPHATE REDUCTASE SMALL CHAIN"/>
    <property type="match status" value="1"/>
</dbReference>
<dbReference type="InterPro" id="IPR012348">
    <property type="entry name" value="RNR-like"/>
</dbReference>
<evidence type="ECO:0000313" key="1">
    <source>
        <dbReference type="EMBL" id="KAL0955406.1"/>
    </source>
</evidence>
<keyword evidence="2" id="KW-1185">Reference proteome</keyword>
<dbReference type="Gene3D" id="1.10.620.20">
    <property type="entry name" value="Ribonucleotide Reductase, subunit A"/>
    <property type="match status" value="1"/>
</dbReference>
<dbReference type="SUPFAM" id="SSF47240">
    <property type="entry name" value="Ferritin-like"/>
    <property type="match status" value="1"/>
</dbReference>
<accession>A0ABR3JJT2</accession>
<dbReference type="Proteomes" id="UP001556367">
    <property type="component" value="Unassembled WGS sequence"/>
</dbReference>
<reference evidence="2" key="1">
    <citation type="submission" date="2024-06" db="EMBL/GenBank/DDBJ databases">
        <title>Multi-omics analyses provide insights into the biosynthesis of the anticancer antibiotic pleurotin in Hohenbuehelia grisea.</title>
        <authorList>
            <person name="Weaver J.A."/>
            <person name="Alberti F."/>
        </authorList>
    </citation>
    <scope>NUCLEOTIDE SEQUENCE [LARGE SCALE GENOMIC DNA]</scope>
    <source>
        <strain evidence="2">T-177</strain>
    </source>
</reference>
<dbReference type="PANTHER" id="PTHR23409:SF18">
    <property type="entry name" value="RIBONUCLEOSIDE-DIPHOSPHATE REDUCTASE SUBUNIT M2"/>
    <property type="match status" value="1"/>
</dbReference>
<proteinExistence type="predicted"/>
<evidence type="ECO:0000313" key="2">
    <source>
        <dbReference type="Proteomes" id="UP001556367"/>
    </source>
</evidence>
<organism evidence="1 2">
    <name type="scientific">Hohenbuehelia grisea</name>
    <dbReference type="NCBI Taxonomy" id="104357"/>
    <lineage>
        <taxon>Eukaryota</taxon>
        <taxon>Fungi</taxon>
        <taxon>Dikarya</taxon>
        <taxon>Basidiomycota</taxon>
        <taxon>Agaricomycotina</taxon>
        <taxon>Agaricomycetes</taxon>
        <taxon>Agaricomycetidae</taxon>
        <taxon>Agaricales</taxon>
        <taxon>Pleurotineae</taxon>
        <taxon>Pleurotaceae</taxon>
        <taxon>Hohenbuehelia</taxon>
    </lineage>
</organism>
<comment type="caution">
    <text evidence="1">The sequence shown here is derived from an EMBL/GenBank/DDBJ whole genome shotgun (WGS) entry which is preliminary data.</text>
</comment>
<sequence>MYSLLLSTLVTDPDDLCLLFFATETIPPIKAKAAWCMKWIEDQKSSFTLRLIAFAAVEGIFFSSSFASIFWLKKCGSMPGLCFSNELISRDEALHTEFACALLRLSDDKPPQSLVYSLIAEAVDIEIAFAEYTQ</sequence>
<dbReference type="InterPro" id="IPR009078">
    <property type="entry name" value="Ferritin-like_SF"/>
</dbReference>
<dbReference type="InterPro" id="IPR000358">
    <property type="entry name" value="RNR_small_fam"/>
</dbReference>
<dbReference type="EMBL" id="JASNQZ010000006">
    <property type="protein sequence ID" value="KAL0955406.1"/>
    <property type="molecule type" value="Genomic_DNA"/>
</dbReference>
<name>A0ABR3JJT2_9AGAR</name>
<dbReference type="Pfam" id="PF00268">
    <property type="entry name" value="Ribonuc_red_sm"/>
    <property type="match status" value="1"/>
</dbReference>